<dbReference type="CDD" id="cd06563">
    <property type="entry name" value="GH20_chitobiase-like"/>
    <property type="match status" value="1"/>
</dbReference>
<dbReference type="SUPFAM" id="SSF55545">
    <property type="entry name" value="beta-N-acetylhexosaminidase-like domain"/>
    <property type="match status" value="1"/>
</dbReference>
<evidence type="ECO:0000256" key="1">
    <source>
        <dbReference type="ARBA" id="ARBA00001231"/>
    </source>
</evidence>
<dbReference type="Pfam" id="PF00728">
    <property type="entry name" value="Glyco_hydro_20"/>
    <property type="match status" value="1"/>
</dbReference>
<evidence type="ECO:0000313" key="9">
    <source>
        <dbReference type="EMBL" id="MBM7799496.1"/>
    </source>
</evidence>
<proteinExistence type="inferred from homology"/>
<evidence type="ECO:0000313" key="10">
    <source>
        <dbReference type="Proteomes" id="UP000704762"/>
    </source>
</evidence>
<evidence type="ECO:0000256" key="6">
    <source>
        <dbReference type="SAM" id="MobiDB-lite"/>
    </source>
</evidence>
<dbReference type="PANTHER" id="PTHR22600:SF57">
    <property type="entry name" value="BETA-N-ACETYLHEXOSAMINIDASE"/>
    <property type="match status" value="1"/>
</dbReference>
<evidence type="ECO:0000259" key="8">
    <source>
        <dbReference type="Pfam" id="PF02838"/>
    </source>
</evidence>
<protein>
    <recommendedName>
        <fullName evidence="3">beta-N-acetylhexosaminidase</fullName>
        <ecNumber evidence="3">3.2.1.52</ecNumber>
    </recommendedName>
</protein>
<dbReference type="EMBL" id="JAFBCF010000001">
    <property type="protein sequence ID" value="MBM7799496.1"/>
    <property type="molecule type" value="Genomic_DNA"/>
</dbReference>
<feature type="region of interest" description="Disordered" evidence="6">
    <location>
        <begin position="187"/>
        <end position="211"/>
    </location>
</feature>
<dbReference type="Proteomes" id="UP000704762">
    <property type="component" value="Unassembled WGS sequence"/>
</dbReference>
<name>A0ABS2RKF5_9ACTN</name>
<sequence length="525" mass="57744">MPAGAPLNLVPQPSSVQLQQGSYALPKDLGIAATPEWAAIARRLLAPGTGLELPRSETGALAIVEDDTLPAEGYRLTVTADGVEIAAADDRGVNWAVQTLRQLLGPSVFRSAPSGGDLELPAVVIEDQPRFGWRGVMLDTARHFMPLQDLYAFIDQLAAHKYNVFHLHLTEDQGWRFESKKYPRLQEVGSHRAETRRPKDDRGDGTPHGGFYTQDQLRSLVSYADQRGITIVPELEFPGHVLGVLAAYPELSNDPSKTYAPATTFGIFDEVLNLSDDAVSFVFDLYEELLEIFPSRYVHVGGDECPRTEWLASPAAKALAEQRGLAGPDHLQQWFTGQLRDWLAARGRQLVGWDEINDEGHLEGAVTMAWRKAQYGVDAAAAGGEVVMSPSSHTYFDYYPSPEATEPYSIGGGITTEQAYALDPLNEIPAGSHPKILGTQCQIWTEYMPNMRRVQYMLFPRACAHSEVAWSKPDGRSWAEFSGRLAGHLERLDAAGVNYRPESGPHPWQQGGTGALQRPEAHLHG</sequence>
<gene>
    <name evidence="9" type="ORF">JOE57_002417</name>
</gene>
<reference evidence="9 10" key="1">
    <citation type="submission" date="2021-01" db="EMBL/GenBank/DDBJ databases">
        <title>Sequencing the genomes of 1000 actinobacteria strains.</title>
        <authorList>
            <person name="Klenk H.-P."/>
        </authorList>
    </citation>
    <scope>NUCLEOTIDE SEQUENCE [LARGE SCALE GENOMIC DNA]</scope>
    <source>
        <strain evidence="9 10">DSM 18662</strain>
    </source>
</reference>
<dbReference type="RefSeq" id="WP_204918297.1">
    <property type="nucleotide sequence ID" value="NZ_BAAAQP010000003.1"/>
</dbReference>
<dbReference type="Gene3D" id="3.20.20.80">
    <property type="entry name" value="Glycosidases"/>
    <property type="match status" value="1"/>
</dbReference>
<dbReference type="InterPro" id="IPR029018">
    <property type="entry name" value="Hex-like_dom2"/>
</dbReference>
<keyword evidence="10" id="KW-1185">Reference proteome</keyword>
<dbReference type="GO" id="GO:0004563">
    <property type="term" value="F:beta-N-acetylhexosaminidase activity"/>
    <property type="evidence" value="ECO:0007669"/>
    <property type="project" value="UniProtKB-EC"/>
</dbReference>
<dbReference type="Gene3D" id="3.30.379.10">
    <property type="entry name" value="Chitobiase/beta-hexosaminidase domain 2-like"/>
    <property type="match status" value="1"/>
</dbReference>
<evidence type="ECO:0000256" key="2">
    <source>
        <dbReference type="ARBA" id="ARBA00006285"/>
    </source>
</evidence>
<comment type="catalytic activity">
    <reaction evidence="1">
        <text>Hydrolysis of terminal non-reducing N-acetyl-D-hexosamine residues in N-acetyl-beta-D-hexosaminides.</text>
        <dbReference type="EC" id="3.2.1.52"/>
    </reaction>
</comment>
<comment type="caution">
    <text evidence="9">The sequence shown here is derived from an EMBL/GenBank/DDBJ whole genome shotgun (WGS) entry which is preliminary data.</text>
</comment>
<dbReference type="InterPro" id="IPR015883">
    <property type="entry name" value="Glyco_hydro_20_cat"/>
</dbReference>
<comment type="similarity">
    <text evidence="2">Belongs to the glycosyl hydrolase 20 family.</text>
</comment>
<feature type="domain" description="Beta-hexosaminidase bacterial type N-terminal" evidence="8">
    <location>
        <begin position="8"/>
        <end position="128"/>
    </location>
</feature>
<evidence type="ECO:0000259" key="7">
    <source>
        <dbReference type="Pfam" id="PF00728"/>
    </source>
</evidence>
<dbReference type="Pfam" id="PF02838">
    <property type="entry name" value="Glyco_hydro_20b"/>
    <property type="match status" value="1"/>
</dbReference>
<dbReference type="PANTHER" id="PTHR22600">
    <property type="entry name" value="BETA-HEXOSAMINIDASE"/>
    <property type="match status" value="1"/>
</dbReference>
<keyword evidence="5 9" id="KW-0326">Glycosidase</keyword>
<organism evidence="9 10">
    <name type="scientific">Microlunatus panaciterrae</name>
    <dbReference type="NCBI Taxonomy" id="400768"/>
    <lineage>
        <taxon>Bacteria</taxon>
        <taxon>Bacillati</taxon>
        <taxon>Actinomycetota</taxon>
        <taxon>Actinomycetes</taxon>
        <taxon>Propionibacteriales</taxon>
        <taxon>Propionibacteriaceae</taxon>
        <taxon>Microlunatus</taxon>
    </lineage>
</organism>
<feature type="compositionally biased region" description="Basic and acidic residues" evidence="6">
    <location>
        <begin position="189"/>
        <end position="205"/>
    </location>
</feature>
<dbReference type="SUPFAM" id="SSF51445">
    <property type="entry name" value="(Trans)glycosidases"/>
    <property type="match status" value="1"/>
</dbReference>
<feature type="domain" description="Glycoside hydrolase family 20 catalytic" evidence="7">
    <location>
        <begin position="131"/>
        <end position="472"/>
    </location>
</feature>
<dbReference type="InterPro" id="IPR025705">
    <property type="entry name" value="Beta_hexosaminidase_sua/sub"/>
</dbReference>
<evidence type="ECO:0000256" key="4">
    <source>
        <dbReference type="ARBA" id="ARBA00022801"/>
    </source>
</evidence>
<dbReference type="InterPro" id="IPR015882">
    <property type="entry name" value="HEX_bac_N"/>
</dbReference>
<feature type="region of interest" description="Disordered" evidence="6">
    <location>
        <begin position="498"/>
        <end position="525"/>
    </location>
</feature>
<evidence type="ECO:0000256" key="3">
    <source>
        <dbReference type="ARBA" id="ARBA00012663"/>
    </source>
</evidence>
<evidence type="ECO:0000256" key="5">
    <source>
        <dbReference type="ARBA" id="ARBA00023295"/>
    </source>
</evidence>
<dbReference type="PRINTS" id="PR00738">
    <property type="entry name" value="GLHYDRLASE20"/>
</dbReference>
<accession>A0ABS2RKF5</accession>
<keyword evidence="4 9" id="KW-0378">Hydrolase</keyword>
<dbReference type="InterPro" id="IPR017853">
    <property type="entry name" value="GH"/>
</dbReference>
<dbReference type="EC" id="3.2.1.52" evidence="3"/>